<evidence type="ECO:0000313" key="1">
    <source>
        <dbReference type="EMBL" id="PQM29478.1"/>
    </source>
</evidence>
<dbReference type="Proteomes" id="UP000238954">
    <property type="component" value="Chromosome"/>
</dbReference>
<comment type="caution">
    <text evidence="1">The sequence shown here is derived from an EMBL/GenBank/DDBJ whole genome shotgun (WGS) entry which is preliminary data.</text>
</comment>
<evidence type="ECO:0000313" key="2">
    <source>
        <dbReference type="Proteomes" id="UP000238954"/>
    </source>
</evidence>
<protein>
    <submittedName>
        <fullName evidence="1">Uncharacterized protein</fullName>
    </submittedName>
</protein>
<name>A0A2S8BAV4_9SPHN</name>
<dbReference type="AlphaFoldDB" id="A0A2S8BAV4"/>
<dbReference type="EMBL" id="PHFW01000001">
    <property type="protein sequence ID" value="PQM29478.1"/>
    <property type="molecule type" value="Genomic_DNA"/>
</dbReference>
<accession>A0A2S8BAV4</accession>
<sequence length="154" mass="17043">MRPSKICSNGNRSGFHQTGAVELFQSSLMITMVGQYIAVPKMDQRIVAIKRYGVAELCIGLREIVIGPIGDKAQQTMSGCIIWREPIGRARSEPCARKGVTVAAHTKFAREKQGFGQAGVPWCIKRVVAYDLFEQGDCALETRCLPVHHKIPCR</sequence>
<keyword evidence="2" id="KW-1185">Reference proteome</keyword>
<gene>
    <name evidence="1" type="ORF">CVO77_00695</name>
</gene>
<reference evidence="2" key="1">
    <citation type="submission" date="2017-11" db="EMBL/GenBank/DDBJ databases">
        <title>The complete genome sequence of Sphingopyxis pomeranensis sp. nov. strain WS5A3p.</title>
        <authorList>
            <person name="Kaminski M.A."/>
        </authorList>
    </citation>
    <scope>NUCLEOTIDE SEQUENCE [LARGE SCALE GENOMIC DNA]</scope>
    <source>
        <strain evidence="2">WS5A3p</strain>
    </source>
</reference>
<organism evidence="1 2">
    <name type="scientific">Sphingopyxis lindanitolerans</name>
    <dbReference type="NCBI Taxonomy" id="2054227"/>
    <lineage>
        <taxon>Bacteria</taxon>
        <taxon>Pseudomonadati</taxon>
        <taxon>Pseudomonadota</taxon>
        <taxon>Alphaproteobacteria</taxon>
        <taxon>Sphingomonadales</taxon>
        <taxon>Sphingomonadaceae</taxon>
        <taxon>Sphingopyxis</taxon>
    </lineage>
</organism>
<proteinExistence type="predicted"/>